<sequence>MASAPETERDRRGDLSISWYDVAMVALVDGPQRAACLDWLAGQRRQNGAWGAEGTVSWHDTYVATYAAAVAFHAAGHVTIAEEAVNALSGIRTDTPGCETLTFGGLVDTLDRIATFAGRQTPHHPDQVTRLIHEERAKWEKMCAWEFRYDPELSIAGYCAERLFGSDHLDLVRVVESFQTGNGSISNSPGASAGVLLEARRRGTRIAPLRLRRLTDYIATRRPETIGYLDHVPHFGTAWTVMFAAEAGLIDAVMAARTRSMLKELADSYGLLCPVGPATIPGDPDTSACALTAAAATGQPVFGLPAAELLYDEDKGCYRTYFFERDGSVSTNIHMAGLLGLLGEHDRLGPVLNWLLDRLTDGAGYRCKWHSSPVYALGETARVTAKLDHPTARRLGEVARARLRQLQNADGGWGARQSTVEETGYAVLGLAADPHETDHALLKRAAGFLSGAEPDYRPLWIGKSLYCVNPLVPVLQRTALARIEQLALL</sequence>
<dbReference type="AlphaFoldDB" id="A0A1Z2LDZ3"/>
<reference evidence="1 2" key="1">
    <citation type="submission" date="2017-06" db="EMBL/GenBank/DDBJ databases">
        <title>Streptomyces albireticuli Genome sequencing and assembly.</title>
        <authorList>
            <person name="Wang Y."/>
            <person name="Du B."/>
            <person name="Ding Y."/>
            <person name="Liu H."/>
            <person name="Hou Q."/>
            <person name="Liu K."/>
            <person name="Yao L."/>
            <person name="Wang C."/>
        </authorList>
    </citation>
    <scope>NUCLEOTIDE SEQUENCE [LARGE SCALE GENOMIC DNA]</scope>
    <source>
        <strain evidence="1 2">MDJK11</strain>
    </source>
</reference>
<dbReference type="OrthoDB" id="9758578at2"/>
<dbReference type="Gene3D" id="1.50.10.20">
    <property type="match status" value="1"/>
</dbReference>
<organism evidence="1 2">
    <name type="scientific">Streptomyces albireticuli</name>
    <dbReference type="NCBI Taxonomy" id="1940"/>
    <lineage>
        <taxon>Bacteria</taxon>
        <taxon>Bacillati</taxon>
        <taxon>Actinomycetota</taxon>
        <taxon>Actinomycetes</taxon>
        <taxon>Kitasatosporales</taxon>
        <taxon>Streptomycetaceae</taxon>
        <taxon>Streptomyces</taxon>
    </lineage>
</organism>
<name>A0A1Z2LDZ3_9ACTN</name>
<protein>
    <recommendedName>
        <fullName evidence="3">Squalene cyclase C-terminal domain-containing protein</fullName>
    </recommendedName>
</protein>
<dbReference type="KEGG" id="salj:SMD11_6948"/>
<dbReference type="InterPro" id="IPR008930">
    <property type="entry name" value="Terpenoid_cyclase/PrenylTrfase"/>
</dbReference>
<evidence type="ECO:0000313" key="2">
    <source>
        <dbReference type="Proteomes" id="UP000195755"/>
    </source>
</evidence>
<dbReference type="Gene3D" id="1.50.10.160">
    <property type="match status" value="1"/>
</dbReference>
<dbReference type="SMR" id="A0A1Z2LDZ3"/>
<dbReference type="EMBL" id="CP021744">
    <property type="protein sequence ID" value="ARZ72524.1"/>
    <property type="molecule type" value="Genomic_DNA"/>
</dbReference>
<gene>
    <name evidence="1" type="ORF">SMD11_6948</name>
</gene>
<evidence type="ECO:0000313" key="1">
    <source>
        <dbReference type="EMBL" id="ARZ72524.1"/>
    </source>
</evidence>
<dbReference type="SUPFAM" id="SSF48239">
    <property type="entry name" value="Terpenoid cyclases/Protein prenyltransferases"/>
    <property type="match status" value="2"/>
</dbReference>
<dbReference type="Proteomes" id="UP000195755">
    <property type="component" value="Chromosome"/>
</dbReference>
<accession>A0A1Z2LDZ3</accession>
<evidence type="ECO:0008006" key="3">
    <source>
        <dbReference type="Google" id="ProtNLM"/>
    </source>
</evidence>
<dbReference type="RefSeq" id="WP_087930112.1">
    <property type="nucleotide sequence ID" value="NZ_CP021744.1"/>
</dbReference>
<proteinExistence type="predicted"/>